<organism evidence="6 8">
    <name type="scientific">Flavobacterium gawalongense</name>
    <dbReference type="NCBI Taxonomy" id="2594432"/>
    <lineage>
        <taxon>Bacteria</taxon>
        <taxon>Pseudomonadati</taxon>
        <taxon>Bacteroidota</taxon>
        <taxon>Flavobacteriia</taxon>
        <taxon>Flavobacteriales</taxon>
        <taxon>Flavobacteriaceae</taxon>
        <taxon>Flavobacterium</taxon>
    </lineage>
</organism>
<dbReference type="Gene3D" id="1.20.120.450">
    <property type="entry name" value="dinb family like domain"/>
    <property type="match status" value="1"/>
</dbReference>
<dbReference type="Proteomes" id="UP000318669">
    <property type="component" value="Unassembled WGS sequence"/>
</dbReference>
<comment type="caution">
    <text evidence="6">The sequence shown here is derived from an EMBL/GenBank/DDBJ whole genome shotgun (WGS) entry which is preliminary data.</text>
</comment>
<dbReference type="OrthoDB" id="119432at2"/>
<keyword evidence="7" id="KW-1185">Reference proteome</keyword>
<dbReference type="RefSeq" id="WP_143387063.1">
    <property type="nucleotide sequence ID" value="NZ_VJZL01000003.1"/>
</dbReference>
<dbReference type="GO" id="GO:0046872">
    <property type="term" value="F:metal ion binding"/>
    <property type="evidence" value="ECO:0007669"/>
    <property type="project" value="UniProtKB-KW"/>
</dbReference>
<evidence type="ECO:0000256" key="3">
    <source>
        <dbReference type="PIRSR" id="PIRSR607837-1"/>
    </source>
</evidence>
<feature type="chain" id="PRO_5022011608" evidence="4">
    <location>
        <begin position="20"/>
        <end position="173"/>
    </location>
</feature>
<evidence type="ECO:0000313" key="8">
    <source>
        <dbReference type="Proteomes" id="UP000318669"/>
    </source>
</evidence>
<evidence type="ECO:0000313" key="5">
    <source>
        <dbReference type="EMBL" id="TRX06530.1"/>
    </source>
</evidence>
<accession>A0A553BWA4</accession>
<sequence>MKKILLLLTLILSMGNLNAQTATDDIVKDWERAKAYTKEYLDAMPESGYSFKPTKEMRSFSGQVLHLSDAIYGFVGSATDEKPPVGFEDSEKSGDENKASVTGKVMAAYDFAINAIKKYPNAKLSESIKLFGQFDMSRAQVLNKCFEHQTHHRAQTTVYLRLVGAIPPAEKLF</sequence>
<dbReference type="EMBL" id="VJZL01000003">
    <property type="protein sequence ID" value="TRX12544.1"/>
    <property type="molecule type" value="Genomic_DNA"/>
</dbReference>
<evidence type="ECO:0000313" key="6">
    <source>
        <dbReference type="EMBL" id="TRX12544.1"/>
    </source>
</evidence>
<keyword evidence="2 3" id="KW-0479">Metal-binding</keyword>
<dbReference type="InterPro" id="IPR034660">
    <property type="entry name" value="DinB/YfiT-like"/>
</dbReference>
<feature type="binding site" evidence="3">
    <location>
        <position position="66"/>
    </location>
    <ligand>
        <name>a divalent metal cation</name>
        <dbReference type="ChEBI" id="CHEBI:60240"/>
    </ligand>
</feature>
<evidence type="ECO:0000256" key="1">
    <source>
        <dbReference type="ARBA" id="ARBA00008635"/>
    </source>
</evidence>
<dbReference type="AlphaFoldDB" id="A0A553BWA4"/>
<comment type="similarity">
    <text evidence="1">Belongs to the DinB family.</text>
</comment>
<dbReference type="EMBL" id="VJZN01000011">
    <property type="protein sequence ID" value="TRX06530.1"/>
    <property type="molecule type" value="Genomic_DNA"/>
</dbReference>
<name>A0A553BWA4_9FLAO</name>
<dbReference type="Proteomes" id="UP000318528">
    <property type="component" value="Unassembled WGS sequence"/>
</dbReference>
<feature type="binding site" evidence="3">
    <location>
        <position position="148"/>
    </location>
    <ligand>
        <name>a divalent metal cation</name>
        <dbReference type="ChEBI" id="CHEBI:60240"/>
    </ligand>
</feature>
<gene>
    <name evidence="6" type="ORF">FNW11_03140</name>
    <name evidence="5" type="ORF">FNW12_08010</name>
</gene>
<proteinExistence type="inferred from homology"/>
<protein>
    <submittedName>
        <fullName evidence="6">Damage-inducible protein DinB</fullName>
    </submittedName>
</protein>
<dbReference type="InterPro" id="IPR007837">
    <property type="entry name" value="DinB"/>
</dbReference>
<keyword evidence="4" id="KW-0732">Signal</keyword>
<evidence type="ECO:0000256" key="4">
    <source>
        <dbReference type="SAM" id="SignalP"/>
    </source>
</evidence>
<dbReference type="Pfam" id="PF05163">
    <property type="entry name" value="DinB"/>
    <property type="match status" value="1"/>
</dbReference>
<dbReference type="SUPFAM" id="SSF109854">
    <property type="entry name" value="DinB/YfiT-like putative metalloenzymes"/>
    <property type="match status" value="1"/>
</dbReference>
<reference evidence="7 8" key="1">
    <citation type="submission" date="2019-07" db="EMBL/GenBank/DDBJ databases">
        <title>Novel species of Flavobacterium.</title>
        <authorList>
            <person name="Liu Q."/>
            <person name="Xin Y.-H."/>
        </authorList>
    </citation>
    <scope>NUCLEOTIDE SEQUENCE [LARGE SCALE GENOMIC DNA]</scope>
    <source>
        <strain evidence="5 7">GSP39</strain>
        <strain evidence="6 8">GSR22</strain>
    </source>
</reference>
<feature type="binding site" evidence="3">
    <location>
        <position position="152"/>
    </location>
    <ligand>
        <name>a divalent metal cation</name>
        <dbReference type="ChEBI" id="CHEBI:60240"/>
    </ligand>
</feature>
<evidence type="ECO:0000313" key="7">
    <source>
        <dbReference type="Proteomes" id="UP000318528"/>
    </source>
</evidence>
<evidence type="ECO:0000256" key="2">
    <source>
        <dbReference type="ARBA" id="ARBA00022723"/>
    </source>
</evidence>
<feature type="signal peptide" evidence="4">
    <location>
        <begin position="1"/>
        <end position="19"/>
    </location>
</feature>